<reference evidence="1" key="1">
    <citation type="journal article" date="2020" name="Stud. Mycol.">
        <title>101 Dothideomycetes genomes: a test case for predicting lifestyles and emergence of pathogens.</title>
        <authorList>
            <person name="Haridas S."/>
            <person name="Albert R."/>
            <person name="Binder M."/>
            <person name="Bloem J."/>
            <person name="Labutti K."/>
            <person name="Salamov A."/>
            <person name="Andreopoulos B."/>
            <person name="Baker S."/>
            <person name="Barry K."/>
            <person name="Bills G."/>
            <person name="Bluhm B."/>
            <person name="Cannon C."/>
            <person name="Castanera R."/>
            <person name="Culley D."/>
            <person name="Daum C."/>
            <person name="Ezra D."/>
            <person name="Gonzalez J."/>
            <person name="Henrissat B."/>
            <person name="Kuo A."/>
            <person name="Liang C."/>
            <person name="Lipzen A."/>
            <person name="Lutzoni F."/>
            <person name="Magnuson J."/>
            <person name="Mondo S."/>
            <person name="Nolan M."/>
            <person name="Ohm R."/>
            <person name="Pangilinan J."/>
            <person name="Park H.-J."/>
            <person name="Ramirez L."/>
            <person name="Alfaro M."/>
            <person name="Sun H."/>
            <person name="Tritt A."/>
            <person name="Yoshinaga Y."/>
            <person name="Zwiers L.-H."/>
            <person name="Turgeon B."/>
            <person name="Goodwin S."/>
            <person name="Spatafora J."/>
            <person name="Crous P."/>
            <person name="Grigoriev I."/>
        </authorList>
    </citation>
    <scope>NUCLEOTIDE SEQUENCE</scope>
    <source>
        <strain evidence="1">CBS 115976</strain>
    </source>
</reference>
<name>A0A6A6UJ98_9PEZI</name>
<evidence type="ECO:0000313" key="2">
    <source>
        <dbReference type="Proteomes" id="UP000799302"/>
    </source>
</evidence>
<organism evidence="1 2">
    <name type="scientific">Microthyrium microscopicum</name>
    <dbReference type="NCBI Taxonomy" id="703497"/>
    <lineage>
        <taxon>Eukaryota</taxon>
        <taxon>Fungi</taxon>
        <taxon>Dikarya</taxon>
        <taxon>Ascomycota</taxon>
        <taxon>Pezizomycotina</taxon>
        <taxon>Dothideomycetes</taxon>
        <taxon>Dothideomycetes incertae sedis</taxon>
        <taxon>Microthyriales</taxon>
        <taxon>Microthyriaceae</taxon>
        <taxon>Microthyrium</taxon>
    </lineage>
</organism>
<keyword evidence="2" id="KW-1185">Reference proteome</keyword>
<evidence type="ECO:0000313" key="1">
    <source>
        <dbReference type="EMBL" id="KAF2671776.1"/>
    </source>
</evidence>
<accession>A0A6A6UJ98</accession>
<sequence length="170" mass="18655">MADQSPESGDVCCGRVSAEGAQDKQWSALTESFGLITSCFGIYYRANRTFGLFQLILQNVKSNKLFSPYRVGHKPSSHDPKIPNFPGTMTQCPVLPSAISSSVNHYNIPRDGMKPWSRLPSTSFSEKSPAYGSPGQVYAVLIQPGLHEFGSGLLVYFAIMPSKIRKYSVV</sequence>
<gene>
    <name evidence="1" type="ORF">BT63DRAFT_452280</name>
</gene>
<proteinExistence type="predicted"/>
<protein>
    <submittedName>
        <fullName evidence="1">Uncharacterized protein</fullName>
    </submittedName>
</protein>
<dbReference type="EMBL" id="MU004232">
    <property type="protein sequence ID" value="KAF2671776.1"/>
    <property type="molecule type" value="Genomic_DNA"/>
</dbReference>
<dbReference type="AlphaFoldDB" id="A0A6A6UJ98"/>
<dbReference type="Proteomes" id="UP000799302">
    <property type="component" value="Unassembled WGS sequence"/>
</dbReference>